<keyword evidence="1" id="KW-0175">Coiled coil</keyword>
<protein>
    <submittedName>
        <fullName evidence="2">TIGR02680 family protein</fullName>
    </submittedName>
</protein>
<evidence type="ECO:0000256" key="1">
    <source>
        <dbReference type="SAM" id="Coils"/>
    </source>
</evidence>
<dbReference type="SUPFAM" id="SSF52540">
    <property type="entry name" value="P-loop containing nucleoside triphosphate hydrolases"/>
    <property type="match status" value="1"/>
</dbReference>
<keyword evidence="3" id="KW-1185">Reference proteome</keyword>
<evidence type="ECO:0000313" key="2">
    <source>
        <dbReference type="EMBL" id="MFC4719320.1"/>
    </source>
</evidence>
<gene>
    <name evidence="2" type="ORF">ACFO5I_06210</name>
</gene>
<reference evidence="3" key="1">
    <citation type="journal article" date="2019" name="Int. J. Syst. Evol. Microbiol.">
        <title>The Global Catalogue of Microorganisms (GCM) 10K type strain sequencing project: providing services to taxonomists for standard genome sequencing and annotation.</title>
        <authorList>
            <consortium name="The Broad Institute Genomics Platform"/>
            <consortium name="The Broad Institute Genome Sequencing Center for Infectious Disease"/>
            <person name="Wu L."/>
            <person name="Ma J."/>
        </authorList>
    </citation>
    <scope>NUCLEOTIDE SEQUENCE [LARGE SCALE GENOMIC DNA]</scope>
    <source>
        <strain evidence="3">CGMCC 1.19032</strain>
    </source>
</reference>
<feature type="coiled-coil region" evidence="1">
    <location>
        <begin position="231"/>
        <end position="389"/>
    </location>
</feature>
<proteinExistence type="predicted"/>
<sequence length="1354" mass="159125">MENRWVINRVGLLNFWYYQNQIFQLAEGKMLLRGTNGSGKSLTMQSLFPVLFDGDTSAYRLDSFGSRDRKMEDYLLGEKGVSSRDDGIGYLFLEAKRQSREEYLTIGIGMHANRGGKLNKWFFAIENNERVGIDIWLYEELRKGELTPLTKKKLKNRLEGKGQIFETQRAYKEFVNRRIFGFETIEQFDELIDLLINLRSPKLSKEFRPSVIYGILRDSLPKLKEDDLLTLSKTIEQLDGHRERMEDLDLELKELTRFSKSYTSWREEYVGQIADRWLTLVKEKQKLEKSQKEKRKENQKFETTLQTQEENLLENEAQLKALAKSIQELNQHEGMDLVRRGQELQDQCTQAKENLHKNEENLKRKEHQLAEQNQTLEQQQIEQTDYEKEQTALLEDNQQYLPYLRLENLDAVYTQKMQQGILKEEFSYWKSQVRKKQQHFQQTMVHLQQITAQEEQLKNLERALGEQQQLVDELQRDLRQGQQNRQAEIERWKTDFEQWHQAASFVLTQELYGETLHRMEQLQEDYLREEEVLQGITVSYQEALAKNQTETIPLENQKQEQQQQIQEKQQAILAWQNQKMPEINQRNTRKVNREQLFAQNYLPFYQGIDFLESVSLQERNRIEGALYASGILDSLISPAGLQLADDQQILPNPHFFGFTLANYLQVTSEVDVTLQPILADVLQSIIVDEVDPERPVIFTDGSYQIANLRGEMPLDYEASYIGVTSQERYRQEMIAKLRVEIEHHEAQIRSLEQAINAQQEQRERIIQDYENRPSGSEVYEAIRQLEQTRSQYDLQQEQLSQQQQLTTTLSNQIKNEKSTLHRNTKDDQLPLKIENYEEASQYAENYAENLEDAYQIALQIQGVRSAIKQLEQQVQVLQEEADERREECTEWSIKVQEFTRLVADNLQQQKLINVEELQQQLSLAITEQRQREDTKEQTHRLIHELGKQIAVNQNSLEQLSGDLAKVTHQESHWQQLFTAEAIPVESMTPVELAENQRTVPNIKKLKEKESNVLTQFNFLADRLQNYQPRLLNQAVVELTEEEELQLGDFGSYNNYKHPVFTAEGQRQTTFSLLERLTEQKLILQDLLKKDDEKLFKTIILESVGNILRSKIKQAMQWVEQIDQLLQSRQNSSGLKLSLQWKGIGSTSEQDLGTNRLVALLQKPIQLLSEADREAISRHFQERVYYAQEQVQENTDNQSTLYQAIAQVLDYRDWFEFELKYKRANEGYHIQSLTDRRFNQFSGGEKAITMYLPLFAAVYSRYLDAEKFCPRMITLDEAFAGIDEQNIADLFEVCEQLGFNYVMNSQALFGDYPTVSKLMIYELLRPQNINLVTPIQYYWDGRKKHLLLEEFADDE</sequence>
<name>A0ABV9MUX3_9ENTE</name>
<dbReference type="InterPro" id="IPR027417">
    <property type="entry name" value="P-loop_NTPase"/>
</dbReference>
<dbReference type="InterPro" id="IPR013496">
    <property type="entry name" value="CHP02680"/>
</dbReference>
<dbReference type="EMBL" id="JBHSGS010000034">
    <property type="protein sequence ID" value="MFC4719320.1"/>
    <property type="molecule type" value="Genomic_DNA"/>
</dbReference>
<evidence type="ECO:0000313" key="3">
    <source>
        <dbReference type="Proteomes" id="UP001595969"/>
    </source>
</evidence>
<dbReference type="Gene3D" id="3.40.1140.10">
    <property type="match status" value="1"/>
</dbReference>
<dbReference type="RefSeq" id="WP_204654652.1">
    <property type="nucleotide sequence ID" value="NZ_JAFBFD010000034.1"/>
</dbReference>
<dbReference type="Gene3D" id="3.40.50.300">
    <property type="entry name" value="P-loop containing nucleotide triphosphate hydrolases"/>
    <property type="match status" value="1"/>
</dbReference>
<dbReference type="Pfam" id="PF13558">
    <property type="entry name" value="SbcC_Walker_B"/>
    <property type="match status" value="1"/>
</dbReference>
<comment type="caution">
    <text evidence="2">The sequence shown here is derived from an EMBL/GenBank/DDBJ whole genome shotgun (WGS) entry which is preliminary data.</text>
</comment>
<feature type="coiled-coil region" evidence="1">
    <location>
        <begin position="734"/>
        <end position="805"/>
    </location>
</feature>
<feature type="coiled-coil region" evidence="1">
    <location>
        <begin position="833"/>
        <end position="887"/>
    </location>
</feature>
<dbReference type="Proteomes" id="UP001595969">
    <property type="component" value="Unassembled WGS sequence"/>
</dbReference>
<organism evidence="2 3">
    <name type="scientific">Enterococcus lemanii</name>
    <dbReference type="NCBI Taxonomy" id="1159752"/>
    <lineage>
        <taxon>Bacteria</taxon>
        <taxon>Bacillati</taxon>
        <taxon>Bacillota</taxon>
        <taxon>Bacilli</taxon>
        <taxon>Lactobacillales</taxon>
        <taxon>Enterococcaceae</taxon>
        <taxon>Enterococcus</taxon>
    </lineage>
</organism>
<accession>A0ABV9MUX3</accession>
<feature type="coiled-coil region" evidence="1">
    <location>
        <begin position="450"/>
        <end position="491"/>
    </location>
</feature>
<dbReference type="NCBIfam" id="TIGR02680">
    <property type="entry name" value="TIGR02680 family protein"/>
    <property type="match status" value="1"/>
</dbReference>